<dbReference type="InterPro" id="IPR027417">
    <property type="entry name" value="P-loop_NTPase"/>
</dbReference>
<dbReference type="PANTHER" id="PTHR47691">
    <property type="entry name" value="REGULATOR-RELATED"/>
    <property type="match status" value="1"/>
</dbReference>
<dbReference type="InterPro" id="IPR002182">
    <property type="entry name" value="NB-ARC"/>
</dbReference>
<dbReference type="STRING" id="380248.SAMN05216251_101483"/>
<dbReference type="Gene3D" id="3.40.50.300">
    <property type="entry name" value="P-loop containing nucleotide triphosphate hydrolases"/>
    <property type="match status" value="1"/>
</dbReference>
<dbReference type="RefSeq" id="WP_093711597.1">
    <property type="nucleotide sequence ID" value="NZ_FONG01000001.1"/>
</dbReference>
<evidence type="ECO:0000259" key="1">
    <source>
        <dbReference type="Pfam" id="PF00931"/>
    </source>
</evidence>
<dbReference type="InterPro" id="IPR011990">
    <property type="entry name" value="TPR-like_helical_dom_sf"/>
</dbReference>
<dbReference type="Gene3D" id="1.25.40.10">
    <property type="entry name" value="Tetratricopeptide repeat domain"/>
    <property type="match status" value="1"/>
</dbReference>
<dbReference type="GO" id="GO:0043531">
    <property type="term" value="F:ADP binding"/>
    <property type="evidence" value="ECO:0007669"/>
    <property type="project" value="InterPro"/>
</dbReference>
<evidence type="ECO:0000313" key="3">
    <source>
        <dbReference type="Proteomes" id="UP000199323"/>
    </source>
</evidence>
<accession>A0A1I1XPX1</accession>
<gene>
    <name evidence="2" type="ORF">SAMN05216251_101483</name>
</gene>
<reference evidence="2 3" key="1">
    <citation type="submission" date="2016-10" db="EMBL/GenBank/DDBJ databases">
        <authorList>
            <person name="de Groot N.N."/>
        </authorList>
    </citation>
    <scope>NUCLEOTIDE SEQUENCE [LARGE SCALE GENOMIC DNA]</scope>
    <source>
        <strain evidence="2 3">CGMCC 4.3510</strain>
    </source>
</reference>
<dbReference type="SUPFAM" id="SSF52540">
    <property type="entry name" value="P-loop containing nucleoside triphosphate hydrolases"/>
    <property type="match status" value="1"/>
</dbReference>
<keyword evidence="3" id="KW-1185">Reference proteome</keyword>
<feature type="domain" description="NB-ARC" evidence="1">
    <location>
        <begin position="30"/>
        <end position="145"/>
    </location>
</feature>
<dbReference type="AlphaFoldDB" id="A0A1I1XPX1"/>
<evidence type="ECO:0000313" key="2">
    <source>
        <dbReference type="EMBL" id="SFE09389.1"/>
    </source>
</evidence>
<dbReference type="PANTHER" id="PTHR47691:SF3">
    <property type="entry name" value="HTH-TYPE TRANSCRIPTIONAL REGULATOR RV0890C-RELATED"/>
    <property type="match status" value="1"/>
</dbReference>
<organism evidence="2 3">
    <name type="scientific">Actinacidiphila alni</name>
    <dbReference type="NCBI Taxonomy" id="380248"/>
    <lineage>
        <taxon>Bacteria</taxon>
        <taxon>Bacillati</taxon>
        <taxon>Actinomycetota</taxon>
        <taxon>Actinomycetes</taxon>
        <taxon>Kitasatosporales</taxon>
        <taxon>Streptomycetaceae</taxon>
        <taxon>Actinacidiphila</taxon>
    </lineage>
</organism>
<dbReference type="Pfam" id="PF00931">
    <property type="entry name" value="NB-ARC"/>
    <property type="match status" value="1"/>
</dbReference>
<dbReference type="PRINTS" id="PR00364">
    <property type="entry name" value="DISEASERSIST"/>
</dbReference>
<dbReference type="SUPFAM" id="SSF48452">
    <property type="entry name" value="TPR-like"/>
    <property type="match status" value="1"/>
</dbReference>
<protein>
    <submittedName>
        <fullName evidence="2">Predicted ATPase</fullName>
    </submittedName>
</protein>
<dbReference type="OrthoDB" id="499349at2"/>
<proteinExistence type="predicted"/>
<sequence>MMGHIPEETTSFVGRHEELARLDTALATHRLVTLTGTGGVGKTRIAQRAAARTAARAAPRFPDGVWWADLSTLDNADLLLATVSDAVDLSDHSPRMPVEALCEWLADKRLLLVLDSCEHLIDECSELVGELLTAAPGLTVLTTTRRPLRLAGEDLVEVGPLDVDGEDALTLFTRRVADTAPDALTAPGAAEAAVALCRRLEGIPLALELAAAQVGPAGVKDVAARLGRRFEVLARSGFVWPPRHRTLRTTIGWSHELCEPLDRLLWSRLTVFRGPFDLAAARAVTSGGPLAEHAVAAGVERLVAQSVVRRDGHRYRMLETIREYGQEWLRELGEERELADRHAGHFLAMARRADNLWSTGEQARCYRQIDEVHTDLRTALDHLLVAEPARAAELAGLLCFFWTCCGHLKEARRYLDRALAAHDTPGPEHTRALCALGVTVTLQGEYPAALRISDLATRAAAHDGDKEAQFAAAYVAGLLALLTGRAEDALDLVDASLAAVPGWAFDSSSRLRCHLVGVFALTGLGRLPEARARALELRQHCAQLGEVWTLSYLEYQLALIALFQAEPQEAAGHARTMLESKRLLGDAFGIALGLDLLAAALAAQGRGEQAATVYGVGETYWRSVGHPQRGTPELRGVREQCESAARASVGDAAYDRAYRRGAVEYGRTALARAISDEPPAQR</sequence>
<dbReference type="Proteomes" id="UP000199323">
    <property type="component" value="Unassembled WGS sequence"/>
</dbReference>
<dbReference type="EMBL" id="FONG01000001">
    <property type="protein sequence ID" value="SFE09389.1"/>
    <property type="molecule type" value="Genomic_DNA"/>
</dbReference>
<name>A0A1I1XPX1_9ACTN</name>